<protein>
    <submittedName>
        <fullName evidence="2">Predicted protein</fullName>
    </submittedName>
</protein>
<dbReference type="InParanoid" id="E5R4M3"/>
<dbReference type="HOGENOM" id="CLU_1661077_0_0_1"/>
<feature type="region of interest" description="Disordered" evidence="1">
    <location>
        <begin position="77"/>
        <end position="126"/>
    </location>
</feature>
<organism evidence="3">
    <name type="scientific">Leptosphaeria maculans (strain JN3 / isolate v23.1.3 / race Av1-4-5-6-7-8)</name>
    <name type="common">Blackleg fungus</name>
    <name type="synonym">Phoma lingam</name>
    <dbReference type="NCBI Taxonomy" id="985895"/>
    <lineage>
        <taxon>Eukaryota</taxon>
        <taxon>Fungi</taxon>
        <taxon>Dikarya</taxon>
        <taxon>Ascomycota</taxon>
        <taxon>Pezizomycotina</taxon>
        <taxon>Dothideomycetes</taxon>
        <taxon>Pleosporomycetidae</taxon>
        <taxon>Pleosporales</taxon>
        <taxon>Pleosporineae</taxon>
        <taxon>Leptosphaeriaceae</taxon>
        <taxon>Plenodomus</taxon>
        <taxon>Plenodomus lingam/Leptosphaeria maculans species complex</taxon>
    </lineage>
</organism>
<dbReference type="AlphaFoldDB" id="E5R4M3"/>
<dbReference type="VEuPathDB" id="FungiDB:LEMA_P048520.1"/>
<evidence type="ECO:0000313" key="2">
    <source>
        <dbReference type="EMBL" id="CBX92146.1"/>
    </source>
</evidence>
<reference evidence="3" key="1">
    <citation type="journal article" date="2011" name="Nat. Commun.">
        <title>Effector diversification within compartments of the Leptosphaeria maculans genome affected by Repeat-Induced Point mutations.</title>
        <authorList>
            <person name="Rouxel T."/>
            <person name="Grandaubert J."/>
            <person name="Hane J.K."/>
            <person name="Hoede C."/>
            <person name="van de Wouw A.P."/>
            <person name="Couloux A."/>
            <person name="Dominguez V."/>
            <person name="Anthouard V."/>
            <person name="Bally P."/>
            <person name="Bourras S."/>
            <person name="Cozijnsen A.J."/>
            <person name="Ciuffetti L.M."/>
            <person name="Degrave A."/>
            <person name="Dilmaghani A."/>
            <person name="Duret L."/>
            <person name="Fudal I."/>
            <person name="Goodwin S.B."/>
            <person name="Gout L."/>
            <person name="Glaser N."/>
            <person name="Linglin J."/>
            <person name="Kema G.H.J."/>
            <person name="Lapalu N."/>
            <person name="Lawrence C.B."/>
            <person name="May K."/>
            <person name="Meyer M."/>
            <person name="Ollivier B."/>
            <person name="Poulain J."/>
            <person name="Schoch C.L."/>
            <person name="Simon A."/>
            <person name="Spatafora J.W."/>
            <person name="Stachowiak A."/>
            <person name="Turgeon B.G."/>
            <person name="Tyler B.M."/>
            <person name="Vincent D."/>
            <person name="Weissenbach J."/>
            <person name="Amselem J."/>
            <person name="Quesneville H."/>
            <person name="Oliver R.P."/>
            <person name="Wincker P."/>
            <person name="Balesdent M.-H."/>
            <person name="Howlett B.J."/>
        </authorList>
    </citation>
    <scope>NUCLEOTIDE SEQUENCE [LARGE SCALE GENOMIC DNA]</scope>
    <source>
        <strain evidence="3">JN3 / isolate v23.1.3 / race Av1-4-5-6-7-8</strain>
    </source>
</reference>
<dbReference type="EMBL" id="FP929083">
    <property type="protein sequence ID" value="CBX92146.1"/>
    <property type="molecule type" value="Genomic_DNA"/>
</dbReference>
<dbReference type="Proteomes" id="UP000002668">
    <property type="component" value="Genome"/>
</dbReference>
<accession>E5R4M3</accession>
<sequence>MNVLYQSACSPSAVLRRCGISDLADVPVQSQGPTCRLVVEEHLSLLKIIWAVFAGHVMRLESKQDEDDERLRGKVIPRNEGRGMRRKVTPRSGEAGESQRYGKGSTLRRRDRLPEVRNCSASNASREEAQQFATARRRVAFCAYPPLTRVALTSGVLLG</sequence>
<proteinExistence type="predicted"/>
<name>E5R4M3_LEPMJ</name>
<keyword evidence="3" id="KW-1185">Reference proteome</keyword>
<evidence type="ECO:0000256" key="1">
    <source>
        <dbReference type="SAM" id="MobiDB-lite"/>
    </source>
</evidence>
<evidence type="ECO:0000313" key="3">
    <source>
        <dbReference type="Proteomes" id="UP000002668"/>
    </source>
</evidence>
<gene>
    <name evidence="2" type="ORF">LEMA_P048520.1</name>
</gene>